<dbReference type="InterPro" id="IPR050274">
    <property type="entry name" value="Nuclear_hormone_rcpt_NR2"/>
</dbReference>
<accession>A0AA36CX89</accession>
<proteinExistence type="inferred from homology"/>
<keyword evidence="8 11" id="KW-0804">Transcription</keyword>
<keyword evidence="6 11" id="KW-0805">Transcription regulation</keyword>
<evidence type="ECO:0000256" key="10">
    <source>
        <dbReference type="ARBA" id="ARBA00023242"/>
    </source>
</evidence>
<evidence type="ECO:0000256" key="6">
    <source>
        <dbReference type="ARBA" id="ARBA00023015"/>
    </source>
</evidence>
<dbReference type="InterPro" id="IPR000536">
    <property type="entry name" value="Nucl_hrmn_rcpt_lig-bd"/>
</dbReference>
<gene>
    <name evidence="14" type="ORF">MSPICULIGERA_LOCUS14203</name>
</gene>
<dbReference type="SUPFAM" id="SSF48508">
    <property type="entry name" value="Nuclear receptor ligand-binding domain"/>
    <property type="match status" value="1"/>
</dbReference>
<dbReference type="SMART" id="SM00430">
    <property type="entry name" value="HOLI"/>
    <property type="match status" value="1"/>
</dbReference>
<dbReference type="SMART" id="SM00399">
    <property type="entry name" value="ZnF_C4"/>
    <property type="match status" value="1"/>
</dbReference>
<dbReference type="SUPFAM" id="SSF57716">
    <property type="entry name" value="Glucocorticoid receptor-like (DNA-binding domain)"/>
    <property type="match status" value="1"/>
</dbReference>
<dbReference type="InterPro" id="IPR049636">
    <property type="entry name" value="HNF4-like_DBD"/>
</dbReference>
<evidence type="ECO:0000256" key="5">
    <source>
        <dbReference type="ARBA" id="ARBA00022833"/>
    </source>
</evidence>
<dbReference type="GO" id="GO:0000978">
    <property type="term" value="F:RNA polymerase II cis-regulatory region sequence-specific DNA binding"/>
    <property type="evidence" value="ECO:0007669"/>
    <property type="project" value="InterPro"/>
</dbReference>
<dbReference type="PRINTS" id="PR00398">
    <property type="entry name" value="STRDHORMONER"/>
</dbReference>
<feature type="domain" description="Nuclear receptor" evidence="12">
    <location>
        <begin position="47"/>
        <end position="122"/>
    </location>
</feature>
<name>A0AA36CX89_9BILA</name>
<reference evidence="14" key="1">
    <citation type="submission" date="2023-06" db="EMBL/GenBank/DDBJ databases">
        <authorList>
            <person name="Delattre M."/>
        </authorList>
    </citation>
    <scope>NUCLEOTIDE SEQUENCE</scope>
    <source>
        <strain evidence="14">AF72</strain>
    </source>
</reference>
<keyword evidence="5 11" id="KW-0862">Zinc</keyword>
<evidence type="ECO:0000313" key="14">
    <source>
        <dbReference type="EMBL" id="CAJ0575901.1"/>
    </source>
</evidence>
<dbReference type="Proteomes" id="UP001177023">
    <property type="component" value="Unassembled WGS sequence"/>
</dbReference>
<organism evidence="14 15">
    <name type="scientific">Mesorhabditis spiculigera</name>
    <dbReference type="NCBI Taxonomy" id="96644"/>
    <lineage>
        <taxon>Eukaryota</taxon>
        <taxon>Metazoa</taxon>
        <taxon>Ecdysozoa</taxon>
        <taxon>Nematoda</taxon>
        <taxon>Chromadorea</taxon>
        <taxon>Rhabditida</taxon>
        <taxon>Rhabditina</taxon>
        <taxon>Rhabditomorpha</taxon>
        <taxon>Rhabditoidea</taxon>
        <taxon>Rhabditidae</taxon>
        <taxon>Mesorhabditinae</taxon>
        <taxon>Mesorhabditis</taxon>
    </lineage>
</organism>
<comment type="caution">
    <text evidence="14">The sequence shown here is derived from an EMBL/GenBank/DDBJ whole genome shotgun (WGS) entry which is preliminary data.</text>
</comment>
<dbReference type="FunFam" id="3.30.50.10:FF:000030">
    <property type="entry name" value="Nuclear Hormone Receptor family"/>
    <property type="match status" value="1"/>
</dbReference>
<dbReference type="GO" id="GO:0005634">
    <property type="term" value="C:nucleus"/>
    <property type="evidence" value="ECO:0007669"/>
    <property type="project" value="UniProtKB-SubCell"/>
</dbReference>
<evidence type="ECO:0000256" key="2">
    <source>
        <dbReference type="ARBA" id="ARBA00005993"/>
    </source>
</evidence>
<keyword evidence="10 11" id="KW-0539">Nucleus</keyword>
<dbReference type="GO" id="GO:0003700">
    <property type="term" value="F:DNA-binding transcription factor activity"/>
    <property type="evidence" value="ECO:0007669"/>
    <property type="project" value="InterPro"/>
</dbReference>
<dbReference type="InterPro" id="IPR001723">
    <property type="entry name" value="Nuclear_hrmn_rcpt"/>
</dbReference>
<evidence type="ECO:0000313" key="15">
    <source>
        <dbReference type="Proteomes" id="UP001177023"/>
    </source>
</evidence>
<evidence type="ECO:0000259" key="12">
    <source>
        <dbReference type="PROSITE" id="PS51030"/>
    </source>
</evidence>
<keyword evidence="15" id="KW-1185">Reference proteome</keyword>
<keyword evidence="3 11" id="KW-0479">Metal-binding</keyword>
<evidence type="ECO:0000256" key="9">
    <source>
        <dbReference type="ARBA" id="ARBA00023170"/>
    </source>
</evidence>
<dbReference type="PROSITE" id="PS51030">
    <property type="entry name" value="NUCLEAR_REC_DBD_2"/>
    <property type="match status" value="1"/>
</dbReference>
<sequence>MAKPKNWPREDSELPTSSFAFEQREETDIKPEKAALCYKAWPRTLPPVACVVCGQKTTSFHYDVPSCNGCKTFFRRVIIGRKFYKCVKDGRCYEGSIENFACRECRFKRCVAVGMNPDAIRTGQNLDKNPMYMQIRTKRRSTEDTEEDEPIKTVQVLMNPRLREDSIQHLVDELLYLETNVRKLRLSTHNPHHLDLKNVSEALEKTSMLYLAQKLKPMPDWPLKQQPRDSTKPTDTWQRPPNKKFWPFFDLLLSIEYAKTFDFFEKLGTMDQLALVRYISVVVSTITQCYYSLQEDPSAELVIYPDGTKRGDSAQSFASNLRGIFACNLAAFRHSRIARKEFVLLKAIALCDTAVEGLTPAGSKILQEARDKYSEALLSHAMAKHGTSAGPTRFQELLGIVQLLIRSAKKHREIHLLNVIIRPPPMLSSFVEEIMDA</sequence>
<dbReference type="AlphaFoldDB" id="A0AA36CX89"/>
<feature type="domain" description="NR LBD" evidence="13">
    <location>
        <begin position="204"/>
        <end position="437"/>
    </location>
</feature>
<dbReference type="PANTHER" id="PTHR24083">
    <property type="entry name" value="NUCLEAR HORMONE RECEPTOR"/>
    <property type="match status" value="1"/>
</dbReference>
<keyword evidence="9 11" id="KW-0675">Receptor</keyword>
<dbReference type="InterPro" id="IPR001628">
    <property type="entry name" value="Znf_hrmn_rcpt"/>
</dbReference>
<dbReference type="PROSITE" id="PS00031">
    <property type="entry name" value="NUCLEAR_REC_DBD_1"/>
    <property type="match status" value="1"/>
</dbReference>
<dbReference type="PROSITE" id="PS51843">
    <property type="entry name" value="NR_LBD"/>
    <property type="match status" value="1"/>
</dbReference>
<dbReference type="Pfam" id="PF00104">
    <property type="entry name" value="Hormone_recep"/>
    <property type="match status" value="1"/>
</dbReference>
<comment type="similarity">
    <text evidence="2 11">Belongs to the nuclear hormone receptor family.</text>
</comment>
<evidence type="ECO:0000256" key="3">
    <source>
        <dbReference type="ARBA" id="ARBA00022723"/>
    </source>
</evidence>
<dbReference type="GO" id="GO:0008270">
    <property type="term" value="F:zinc ion binding"/>
    <property type="evidence" value="ECO:0007669"/>
    <property type="project" value="UniProtKB-KW"/>
</dbReference>
<evidence type="ECO:0000256" key="7">
    <source>
        <dbReference type="ARBA" id="ARBA00023125"/>
    </source>
</evidence>
<dbReference type="EMBL" id="CATQJA010002641">
    <property type="protein sequence ID" value="CAJ0575901.1"/>
    <property type="molecule type" value="Genomic_DNA"/>
</dbReference>
<feature type="non-terminal residue" evidence="14">
    <location>
        <position position="437"/>
    </location>
</feature>
<dbReference type="InterPro" id="IPR013088">
    <property type="entry name" value="Znf_NHR/GATA"/>
</dbReference>
<evidence type="ECO:0000259" key="13">
    <source>
        <dbReference type="PROSITE" id="PS51843"/>
    </source>
</evidence>
<evidence type="ECO:0000256" key="1">
    <source>
        <dbReference type="ARBA" id="ARBA00004123"/>
    </source>
</evidence>
<evidence type="ECO:0000256" key="8">
    <source>
        <dbReference type="ARBA" id="ARBA00023163"/>
    </source>
</evidence>
<dbReference type="InterPro" id="IPR035500">
    <property type="entry name" value="NHR-like_dom_sf"/>
</dbReference>
<dbReference type="Pfam" id="PF00105">
    <property type="entry name" value="zf-C4"/>
    <property type="match status" value="1"/>
</dbReference>
<keyword evidence="7 11" id="KW-0238">DNA-binding</keyword>
<comment type="subcellular location">
    <subcellularLocation>
        <location evidence="1 11">Nucleus</location>
    </subcellularLocation>
</comment>
<keyword evidence="4 11" id="KW-0863">Zinc-finger</keyword>
<evidence type="ECO:0000256" key="11">
    <source>
        <dbReference type="RuleBase" id="RU004334"/>
    </source>
</evidence>
<evidence type="ECO:0000256" key="4">
    <source>
        <dbReference type="ARBA" id="ARBA00022771"/>
    </source>
</evidence>
<dbReference type="Gene3D" id="3.30.50.10">
    <property type="entry name" value="Erythroid Transcription Factor GATA-1, subunit A"/>
    <property type="match status" value="1"/>
</dbReference>
<dbReference type="Gene3D" id="1.10.565.10">
    <property type="entry name" value="Retinoid X Receptor"/>
    <property type="match status" value="1"/>
</dbReference>
<dbReference type="PRINTS" id="PR00047">
    <property type="entry name" value="STROIDFINGER"/>
</dbReference>
<protein>
    <submittedName>
        <fullName evidence="14">Uncharacterized protein</fullName>
    </submittedName>
</protein>
<dbReference type="CDD" id="cd06960">
    <property type="entry name" value="NR_DBD_HNF4A"/>
    <property type="match status" value="1"/>
</dbReference>